<evidence type="ECO:0000256" key="8">
    <source>
        <dbReference type="ARBA" id="ARBA00023170"/>
    </source>
</evidence>
<feature type="transmembrane region" description="Helical" evidence="10">
    <location>
        <begin position="208"/>
        <end position="228"/>
    </location>
</feature>
<evidence type="ECO:0000256" key="2">
    <source>
        <dbReference type="ARBA" id="ARBA00022475"/>
    </source>
</evidence>
<dbReference type="AlphaFoldDB" id="A0AAW1IYE3"/>
<dbReference type="PANTHER" id="PTHR21137:SF35">
    <property type="entry name" value="ODORANT RECEPTOR 19A-RELATED"/>
    <property type="match status" value="1"/>
</dbReference>
<comment type="subcellular location">
    <subcellularLocation>
        <location evidence="1 10">Cell membrane</location>
        <topology evidence="1 10">Multi-pass membrane protein</topology>
    </subcellularLocation>
</comment>
<evidence type="ECO:0000256" key="5">
    <source>
        <dbReference type="ARBA" id="ARBA00022725"/>
    </source>
</evidence>
<accession>A0AAW1IYE3</accession>
<sequence>MHVPKPLIRRLSTEFSKDMYKDDVKRCIIPGKILLQGVCCWPDDESLFYRSLGWFLFWNLIMVEIFHTAYVVKNYKDIEDAVTAGATVTTTMEGIVRLHTILTKRNIINSILVKVWKRFWPADVVDPIKRTRFRKRAQLAMMLTSIFLASSIISNWQMVAVPYIKNRSMLLKSTFPFDWDKLYYYEIVYVWHYFSDWFVLFMINSFDFFFVALVTICSLQFGIMQEVFKMILSKQSLRHRVVIFGERGKTMGDKEMLLKCLEQHQLLIDICNDLEESFNKTILIQCFVSTSAICAASLLLKVDYSQFLKMLMYAAAHLSQLFYFCFVGHELSYEYATIWSKFWKSDFDVLYLLGRADN</sequence>
<evidence type="ECO:0000256" key="7">
    <source>
        <dbReference type="ARBA" id="ARBA00023136"/>
    </source>
</evidence>
<keyword evidence="9 10" id="KW-0807">Transducer</keyword>
<dbReference type="PANTHER" id="PTHR21137">
    <property type="entry name" value="ODORANT RECEPTOR"/>
    <property type="match status" value="1"/>
</dbReference>
<keyword evidence="3 10" id="KW-0716">Sensory transduction</keyword>
<evidence type="ECO:0000256" key="1">
    <source>
        <dbReference type="ARBA" id="ARBA00004651"/>
    </source>
</evidence>
<evidence type="ECO:0000313" key="12">
    <source>
        <dbReference type="Proteomes" id="UP001458880"/>
    </source>
</evidence>
<evidence type="ECO:0000256" key="9">
    <source>
        <dbReference type="ARBA" id="ARBA00023224"/>
    </source>
</evidence>
<keyword evidence="6 10" id="KW-1133">Transmembrane helix</keyword>
<dbReference type="GO" id="GO:0005549">
    <property type="term" value="F:odorant binding"/>
    <property type="evidence" value="ECO:0007669"/>
    <property type="project" value="InterPro"/>
</dbReference>
<organism evidence="11 12">
    <name type="scientific">Popillia japonica</name>
    <name type="common">Japanese beetle</name>
    <dbReference type="NCBI Taxonomy" id="7064"/>
    <lineage>
        <taxon>Eukaryota</taxon>
        <taxon>Metazoa</taxon>
        <taxon>Ecdysozoa</taxon>
        <taxon>Arthropoda</taxon>
        <taxon>Hexapoda</taxon>
        <taxon>Insecta</taxon>
        <taxon>Pterygota</taxon>
        <taxon>Neoptera</taxon>
        <taxon>Endopterygota</taxon>
        <taxon>Coleoptera</taxon>
        <taxon>Polyphaga</taxon>
        <taxon>Scarabaeiformia</taxon>
        <taxon>Scarabaeidae</taxon>
        <taxon>Rutelinae</taxon>
        <taxon>Popillia</taxon>
    </lineage>
</organism>
<comment type="caution">
    <text evidence="10">Lacks conserved residue(s) required for the propagation of feature annotation.</text>
</comment>
<evidence type="ECO:0000313" key="11">
    <source>
        <dbReference type="EMBL" id="KAK9695298.1"/>
    </source>
</evidence>
<comment type="similarity">
    <text evidence="10">Belongs to the insect chemoreceptor superfamily. Heteromeric odorant receptor channel (TC 1.A.69) family.</text>
</comment>
<reference evidence="11 12" key="1">
    <citation type="journal article" date="2024" name="BMC Genomics">
        <title>De novo assembly and annotation of Popillia japonica's genome with initial clues to its potential as an invasive pest.</title>
        <authorList>
            <person name="Cucini C."/>
            <person name="Boschi S."/>
            <person name="Funari R."/>
            <person name="Cardaioli E."/>
            <person name="Iannotti N."/>
            <person name="Marturano G."/>
            <person name="Paoli F."/>
            <person name="Bruttini M."/>
            <person name="Carapelli A."/>
            <person name="Frati F."/>
            <person name="Nardi F."/>
        </authorList>
    </citation>
    <scope>NUCLEOTIDE SEQUENCE [LARGE SCALE GENOMIC DNA]</scope>
    <source>
        <strain evidence="11">DMR45628</strain>
    </source>
</reference>
<keyword evidence="12" id="KW-1185">Reference proteome</keyword>
<dbReference type="GO" id="GO:0007165">
    <property type="term" value="P:signal transduction"/>
    <property type="evidence" value="ECO:0007669"/>
    <property type="project" value="UniProtKB-KW"/>
</dbReference>
<keyword evidence="8 10" id="KW-0675">Receptor</keyword>
<keyword evidence="7 10" id="KW-0472">Membrane</keyword>
<dbReference type="GO" id="GO:0004984">
    <property type="term" value="F:olfactory receptor activity"/>
    <property type="evidence" value="ECO:0007669"/>
    <property type="project" value="InterPro"/>
</dbReference>
<evidence type="ECO:0000256" key="3">
    <source>
        <dbReference type="ARBA" id="ARBA00022606"/>
    </source>
</evidence>
<evidence type="ECO:0000256" key="6">
    <source>
        <dbReference type="ARBA" id="ARBA00022989"/>
    </source>
</evidence>
<feature type="transmembrane region" description="Helical" evidence="10">
    <location>
        <begin position="139"/>
        <end position="163"/>
    </location>
</feature>
<keyword evidence="4 10" id="KW-0812">Transmembrane</keyword>
<dbReference type="GO" id="GO:0005886">
    <property type="term" value="C:plasma membrane"/>
    <property type="evidence" value="ECO:0007669"/>
    <property type="project" value="UniProtKB-SubCell"/>
</dbReference>
<protein>
    <recommendedName>
        <fullName evidence="10">Odorant receptor</fullName>
    </recommendedName>
</protein>
<gene>
    <name evidence="11" type="ORF">QE152_g32680</name>
</gene>
<evidence type="ECO:0000256" key="10">
    <source>
        <dbReference type="RuleBase" id="RU351113"/>
    </source>
</evidence>
<dbReference type="EMBL" id="JASPKY010000486">
    <property type="protein sequence ID" value="KAK9695298.1"/>
    <property type="molecule type" value="Genomic_DNA"/>
</dbReference>
<dbReference type="Proteomes" id="UP001458880">
    <property type="component" value="Unassembled WGS sequence"/>
</dbReference>
<evidence type="ECO:0000256" key="4">
    <source>
        <dbReference type="ARBA" id="ARBA00022692"/>
    </source>
</evidence>
<proteinExistence type="inferred from homology"/>
<comment type="caution">
    <text evidence="11">The sequence shown here is derived from an EMBL/GenBank/DDBJ whole genome shotgun (WGS) entry which is preliminary data.</text>
</comment>
<dbReference type="Pfam" id="PF02949">
    <property type="entry name" value="7tm_6"/>
    <property type="match status" value="1"/>
</dbReference>
<keyword evidence="2" id="KW-1003">Cell membrane</keyword>
<dbReference type="InterPro" id="IPR004117">
    <property type="entry name" value="7tm6_olfct_rcpt"/>
</dbReference>
<name>A0AAW1IYE3_POPJA</name>
<keyword evidence="5 10" id="KW-0552">Olfaction</keyword>